<dbReference type="EMBL" id="JADYXP020000011">
    <property type="protein sequence ID" value="KAL0114354.1"/>
    <property type="molecule type" value="Genomic_DNA"/>
</dbReference>
<protein>
    <submittedName>
        <fullName evidence="1">Uncharacterized protein</fullName>
    </submittedName>
</protein>
<reference evidence="1 2" key="1">
    <citation type="submission" date="2023-03" db="EMBL/GenBank/DDBJ databases">
        <title>High recombination rates correlate with genetic variation in Cardiocondyla obscurior ants.</title>
        <authorList>
            <person name="Errbii M."/>
        </authorList>
    </citation>
    <scope>NUCLEOTIDE SEQUENCE [LARGE SCALE GENOMIC DNA]</scope>
    <source>
        <strain evidence="1">Alpha-2009</strain>
        <tissue evidence="1">Whole body</tissue>
    </source>
</reference>
<evidence type="ECO:0000313" key="1">
    <source>
        <dbReference type="EMBL" id="KAL0114354.1"/>
    </source>
</evidence>
<sequence length="144" mass="16876">MKGLWKWLDHDPISAERSVHSAIRNARPKKYSRNKTAFYDRSTNRSTLVNLRNVVPKVKCCLGCSRARRQRESAPLFTKSLNHKFGPWDLRSRYCDRRDTYSVGRFYKNTSDGRIYSELFNTLINNENHCIAHLLEKKIVALNS</sequence>
<comment type="caution">
    <text evidence="1">The sequence shown here is derived from an EMBL/GenBank/DDBJ whole genome shotgun (WGS) entry which is preliminary data.</text>
</comment>
<gene>
    <name evidence="1" type="ORF">PUN28_011544</name>
</gene>
<name>A0AAW2FEF9_9HYME</name>
<dbReference type="AlphaFoldDB" id="A0AAW2FEF9"/>
<proteinExistence type="predicted"/>
<dbReference type="Proteomes" id="UP001430953">
    <property type="component" value="Unassembled WGS sequence"/>
</dbReference>
<keyword evidence="2" id="KW-1185">Reference proteome</keyword>
<accession>A0AAW2FEF9</accession>
<evidence type="ECO:0000313" key="2">
    <source>
        <dbReference type="Proteomes" id="UP001430953"/>
    </source>
</evidence>
<organism evidence="1 2">
    <name type="scientific">Cardiocondyla obscurior</name>
    <dbReference type="NCBI Taxonomy" id="286306"/>
    <lineage>
        <taxon>Eukaryota</taxon>
        <taxon>Metazoa</taxon>
        <taxon>Ecdysozoa</taxon>
        <taxon>Arthropoda</taxon>
        <taxon>Hexapoda</taxon>
        <taxon>Insecta</taxon>
        <taxon>Pterygota</taxon>
        <taxon>Neoptera</taxon>
        <taxon>Endopterygota</taxon>
        <taxon>Hymenoptera</taxon>
        <taxon>Apocrita</taxon>
        <taxon>Aculeata</taxon>
        <taxon>Formicoidea</taxon>
        <taxon>Formicidae</taxon>
        <taxon>Myrmicinae</taxon>
        <taxon>Cardiocondyla</taxon>
    </lineage>
</organism>